<sequence length="77" mass="8467">MTSTTTNTPTMDRPSGRPRLMTPEELAEYLGVSLHCVYAWSSRGGGPKVVRVGARLRYRPADVEQWLDRVTDSGTAG</sequence>
<gene>
    <name evidence="3" type="ORF">CCE02nite_14880</name>
</gene>
<feature type="domain" description="Helix-turn-helix" evidence="2">
    <location>
        <begin position="20"/>
        <end position="69"/>
    </location>
</feature>
<dbReference type="GO" id="GO:0003677">
    <property type="term" value="F:DNA binding"/>
    <property type="evidence" value="ECO:0007669"/>
    <property type="project" value="InterPro"/>
</dbReference>
<dbReference type="Proteomes" id="UP000316659">
    <property type="component" value="Unassembled WGS sequence"/>
</dbReference>
<evidence type="ECO:0000313" key="4">
    <source>
        <dbReference type="Proteomes" id="UP000316659"/>
    </source>
</evidence>
<dbReference type="InterPro" id="IPR010093">
    <property type="entry name" value="SinI_DNA-bd"/>
</dbReference>
<dbReference type="Gene3D" id="1.10.10.10">
    <property type="entry name" value="Winged helix-like DNA-binding domain superfamily/Winged helix DNA-binding domain"/>
    <property type="match status" value="1"/>
</dbReference>
<feature type="compositionally biased region" description="Low complexity" evidence="1">
    <location>
        <begin position="1"/>
        <end position="10"/>
    </location>
</feature>
<accession>A0A4Y4DVR6</accession>
<feature type="region of interest" description="Disordered" evidence="1">
    <location>
        <begin position="1"/>
        <end position="20"/>
    </location>
</feature>
<dbReference type="InterPro" id="IPR036388">
    <property type="entry name" value="WH-like_DNA-bd_sf"/>
</dbReference>
<dbReference type="InterPro" id="IPR041657">
    <property type="entry name" value="HTH_17"/>
</dbReference>
<evidence type="ECO:0000259" key="2">
    <source>
        <dbReference type="Pfam" id="PF12728"/>
    </source>
</evidence>
<dbReference type="AlphaFoldDB" id="A0A4Y4DVR6"/>
<evidence type="ECO:0000256" key="1">
    <source>
        <dbReference type="SAM" id="MobiDB-lite"/>
    </source>
</evidence>
<dbReference type="InterPro" id="IPR009061">
    <property type="entry name" value="DNA-bd_dom_put_sf"/>
</dbReference>
<name>A0A4Y4DVR6_CELCE</name>
<proteinExistence type="predicted"/>
<protein>
    <recommendedName>
        <fullName evidence="2">Helix-turn-helix domain-containing protein</fullName>
    </recommendedName>
</protein>
<dbReference type="EMBL" id="BJNZ01000007">
    <property type="protein sequence ID" value="GED09489.1"/>
    <property type="molecule type" value="Genomic_DNA"/>
</dbReference>
<organism evidence="3 4">
    <name type="scientific">Cellulosimicrobium cellulans</name>
    <name type="common">Arthrobacter luteus</name>
    <dbReference type="NCBI Taxonomy" id="1710"/>
    <lineage>
        <taxon>Bacteria</taxon>
        <taxon>Bacillati</taxon>
        <taxon>Actinomycetota</taxon>
        <taxon>Actinomycetes</taxon>
        <taxon>Micrococcales</taxon>
        <taxon>Promicromonosporaceae</taxon>
        <taxon>Cellulosimicrobium</taxon>
    </lineage>
</organism>
<dbReference type="NCBIfam" id="TIGR01764">
    <property type="entry name" value="excise"/>
    <property type="match status" value="1"/>
</dbReference>
<dbReference type="Pfam" id="PF12728">
    <property type="entry name" value="HTH_17"/>
    <property type="match status" value="1"/>
</dbReference>
<evidence type="ECO:0000313" key="3">
    <source>
        <dbReference type="EMBL" id="GED09489.1"/>
    </source>
</evidence>
<comment type="caution">
    <text evidence="3">The sequence shown here is derived from an EMBL/GenBank/DDBJ whole genome shotgun (WGS) entry which is preliminary data.</text>
</comment>
<reference evidence="3 4" key="1">
    <citation type="submission" date="2019-06" db="EMBL/GenBank/DDBJ databases">
        <title>Whole genome shotgun sequence of Cellulosimicrobium cellulans NBRC 15516.</title>
        <authorList>
            <person name="Hosoyama A."/>
            <person name="Uohara A."/>
            <person name="Ohji S."/>
            <person name="Ichikawa N."/>
        </authorList>
    </citation>
    <scope>NUCLEOTIDE SEQUENCE [LARGE SCALE GENOMIC DNA]</scope>
    <source>
        <strain evidence="3 4">NBRC 15516</strain>
    </source>
</reference>
<dbReference type="SUPFAM" id="SSF46955">
    <property type="entry name" value="Putative DNA-binding domain"/>
    <property type="match status" value="1"/>
</dbReference>
<dbReference type="RefSeq" id="WP_082379835.1">
    <property type="nucleotide sequence ID" value="NZ_BJNZ01000007.1"/>
</dbReference>